<dbReference type="PROSITE" id="PS51671">
    <property type="entry name" value="ACT"/>
    <property type="match status" value="1"/>
</dbReference>
<dbReference type="GO" id="GO:0019877">
    <property type="term" value="P:diaminopimelate biosynthetic process"/>
    <property type="evidence" value="ECO:0007669"/>
    <property type="project" value="UniProtKB-KW"/>
</dbReference>
<dbReference type="Pfam" id="PF13840">
    <property type="entry name" value="ACT_7"/>
    <property type="match status" value="1"/>
</dbReference>
<evidence type="ECO:0000256" key="11">
    <source>
        <dbReference type="ARBA" id="ARBA00022915"/>
    </source>
</evidence>
<dbReference type="InterPro" id="IPR005260">
    <property type="entry name" value="Asp_kin_monofn"/>
</dbReference>
<dbReference type="InterPro" id="IPR036393">
    <property type="entry name" value="AceGlu_kinase-like_sf"/>
</dbReference>
<evidence type="ECO:0000256" key="5">
    <source>
        <dbReference type="ARBA" id="ARBA00010122"/>
    </source>
</evidence>
<accession>A0A0L6W2Y1</accession>
<evidence type="ECO:0000313" key="19">
    <source>
        <dbReference type="Proteomes" id="UP000037175"/>
    </source>
</evidence>
<dbReference type="FunFam" id="3.40.1160.10:FF:000002">
    <property type="entry name" value="Aspartokinase"/>
    <property type="match status" value="1"/>
</dbReference>
<dbReference type="GO" id="GO:0009090">
    <property type="term" value="P:homoserine biosynthetic process"/>
    <property type="evidence" value="ECO:0007669"/>
    <property type="project" value="TreeGrafter"/>
</dbReference>
<dbReference type="GO" id="GO:0004072">
    <property type="term" value="F:aspartate kinase activity"/>
    <property type="evidence" value="ECO:0007669"/>
    <property type="project" value="UniProtKB-EC"/>
</dbReference>
<feature type="binding site" evidence="14">
    <location>
        <begin position="7"/>
        <end position="10"/>
    </location>
    <ligand>
        <name>ATP</name>
        <dbReference type="ChEBI" id="CHEBI:30616"/>
    </ligand>
</feature>
<dbReference type="PANTHER" id="PTHR21499">
    <property type="entry name" value="ASPARTATE KINASE"/>
    <property type="match status" value="1"/>
</dbReference>
<keyword evidence="7 15" id="KW-0808">Transferase</keyword>
<dbReference type="InterPro" id="IPR002912">
    <property type="entry name" value="ACT_dom"/>
</dbReference>
<keyword evidence="9 15" id="KW-0418">Kinase</keyword>
<dbReference type="AlphaFoldDB" id="A0A0L6W2Y1"/>
<dbReference type="EC" id="2.7.2.4" evidence="15"/>
<feature type="binding site" evidence="14">
    <location>
        <begin position="178"/>
        <end position="179"/>
    </location>
    <ligand>
        <name>ATP</name>
        <dbReference type="ChEBI" id="CHEBI:30616"/>
    </ligand>
</feature>
<evidence type="ECO:0000256" key="15">
    <source>
        <dbReference type="RuleBase" id="RU003448"/>
    </source>
</evidence>
<dbReference type="Gene3D" id="3.30.2130.10">
    <property type="entry name" value="VC0802-like"/>
    <property type="match status" value="1"/>
</dbReference>
<evidence type="ECO:0000256" key="9">
    <source>
        <dbReference type="ARBA" id="ARBA00022777"/>
    </source>
</evidence>
<dbReference type="InterPro" id="IPR027795">
    <property type="entry name" value="CASTOR_ACT_dom"/>
</dbReference>
<feature type="domain" description="ACT" evidence="17">
    <location>
        <begin position="337"/>
        <end position="409"/>
    </location>
</feature>
<dbReference type="PIRSF" id="PIRSF000726">
    <property type="entry name" value="Asp_kin"/>
    <property type="match status" value="1"/>
</dbReference>
<dbReference type="PATRIC" id="fig|281456.6.peg.1954"/>
<dbReference type="SUPFAM" id="SSF53633">
    <property type="entry name" value="Carbamate kinase-like"/>
    <property type="match status" value="1"/>
</dbReference>
<dbReference type="Gene3D" id="3.40.1160.10">
    <property type="entry name" value="Acetylglutamate kinase-like"/>
    <property type="match status" value="1"/>
</dbReference>
<dbReference type="UniPathway" id="UPA00050">
    <property type="reaction ID" value="UER00461"/>
</dbReference>
<dbReference type="RefSeq" id="WP_052218102.1">
    <property type="nucleotide sequence ID" value="NZ_LGTE01000012.1"/>
</dbReference>
<dbReference type="GO" id="GO:0009088">
    <property type="term" value="P:threonine biosynthetic process"/>
    <property type="evidence" value="ECO:0007669"/>
    <property type="project" value="UniProtKB-UniPathway"/>
</dbReference>
<dbReference type="NCBIfam" id="NF006068">
    <property type="entry name" value="PRK08210.1"/>
    <property type="match status" value="1"/>
</dbReference>
<evidence type="ECO:0000256" key="14">
    <source>
        <dbReference type="PIRSR" id="PIRSR000726-1"/>
    </source>
</evidence>
<feature type="binding site" evidence="14">
    <location>
        <position position="189"/>
    </location>
    <ligand>
        <name>ATP</name>
        <dbReference type="ChEBI" id="CHEBI:30616"/>
    </ligand>
</feature>
<dbReference type="PANTHER" id="PTHR21499:SF3">
    <property type="entry name" value="ASPARTOKINASE"/>
    <property type="match status" value="1"/>
</dbReference>
<comment type="function">
    <text evidence="1">Catalyzes the phosphorylation of the beta-carboxyl group of aspartic acid with ATP to yield 4-phospho-L-aspartate, which is involved in the branched biosynthetic pathway leading to the biosynthesis of amino acids threonine, isoleucine and methionine.</text>
</comment>
<evidence type="ECO:0000256" key="7">
    <source>
        <dbReference type="ARBA" id="ARBA00022679"/>
    </source>
</evidence>
<dbReference type="InterPro" id="IPR001048">
    <property type="entry name" value="Asp/Glu/Uridylate_kinase"/>
</dbReference>
<dbReference type="EMBL" id="LGTE01000012">
    <property type="protein sequence ID" value="KNZ69419.1"/>
    <property type="molecule type" value="Genomic_DNA"/>
</dbReference>
<organism evidence="18 19">
    <name type="scientific">Thermincola ferriacetica</name>
    <dbReference type="NCBI Taxonomy" id="281456"/>
    <lineage>
        <taxon>Bacteria</taxon>
        <taxon>Bacillati</taxon>
        <taxon>Bacillota</taxon>
        <taxon>Clostridia</taxon>
        <taxon>Eubacteriales</taxon>
        <taxon>Thermincolaceae</taxon>
        <taxon>Thermincola</taxon>
    </lineage>
</organism>
<reference evidence="19" key="1">
    <citation type="submission" date="2015-07" db="EMBL/GenBank/DDBJ databases">
        <title>Complete Genome of Thermincola ferriacetica strain Z-0001T.</title>
        <authorList>
            <person name="Lusk B."/>
            <person name="Badalamenti J.P."/>
            <person name="Parameswaran P."/>
            <person name="Bond D.R."/>
            <person name="Torres C.I."/>
        </authorList>
    </citation>
    <scope>NUCLEOTIDE SEQUENCE [LARGE SCALE GENOMIC DNA]</scope>
    <source>
        <strain evidence="19">Z-0001</strain>
    </source>
</reference>
<dbReference type="NCBIfam" id="TIGR00657">
    <property type="entry name" value="asp_kinases"/>
    <property type="match status" value="1"/>
</dbReference>
<evidence type="ECO:0000256" key="12">
    <source>
        <dbReference type="ARBA" id="ARBA00023154"/>
    </source>
</evidence>
<comment type="pathway">
    <text evidence="3 16">Amino-acid biosynthesis; L-methionine biosynthesis via de novo pathway; L-homoserine from L-aspartate: step 1/3.</text>
</comment>
<dbReference type="GO" id="GO:0005829">
    <property type="term" value="C:cytosol"/>
    <property type="evidence" value="ECO:0007669"/>
    <property type="project" value="TreeGrafter"/>
</dbReference>
<evidence type="ECO:0000256" key="16">
    <source>
        <dbReference type="RuleBase" id="RU004249"/>
    </source>
</evidence>
<keyword evidence="19" id="KW-1185">Reference proteome</keyword>
<dbReference type="UniPathway" id="UPA00051">
    <property type="reaction ID" value="UER00462"/>
</dbReference>
<dbReference type="GO" id="GO:0005524">
    <property type="term" value="F:ATP binding"/>
    <property type="evidence" value="ECO:0007669"/>
    <property type="project" value="UniProtKB-KW"/>
</dbReference>
<evidence type="ECO:0000256" key="10">
    <source>
        <dbReference type="ARBA" id="ARBA00022840"/>
    </source>
</evidence>
<dbReference type="GO" id="GO:0009089">
    <property type="term" value="P:lysine biosynthetic process via diaminopimelate"/>
    <property type="evidence" value="ECO:0007669"/>
    <property type="project" value="UniProtKB-UniPathway"/>
</dbReference>
<dbReference type="Pfam" id="PF00696">
    <property type="entry name" value="AA_kinase"/>
    <property type="match status" value="1"/>
</dbReference>
<evidence type="ECO:0000256" key="8">
    <source>
        <dbReference type="ARBA" id="ARBA00022741"/>
    </source>
</evidence>
<dbReference type="InterPro" id="IPR018042">
    <property type="entry name" value="Aspartate_kinase_CS"/>
</dbReference>
<dbReference type="InterPro" id="IPR001341">
    <property type="entry name" value="Asp_kinase"/>
</dbReference>
<keyword evidence="11" id="KW-0220">Diaminopimelate biosynthesis</keyword>
<name>A0A0L6W2Y1_9FIRM</name>
<feature type="binding site" evidence="14">
    <location>
        <begin position="214"/>
        <end position="215"/>
    </location>
    <ligand>
        <name>ATP</name>
        <dbReference type="ChEBI" id="CHEBI:30616"/>
    </ligand>
</feature>
<comment type="caution">
    <text evidence="18">The sequence shown here is derived from an EMBL/GenBank/DDBJ whole genome shotgun (WGS) entry which is preliminary data.</text>
</comment>
<evidence type="ECO:0000256" key="2">
    <source>
        <dbReference type="ARBA" id="ARBA00004766"/>
    </source>
</evidence>
<keyword evidence="8 14" id="KW-0547">Nucleotide-binding</keyword>
<evidence type="ECO:0000313" key="18">
    <source>
        <dbReference type="EMBL" id="KNZ69419.1"/>
    </source>
</evidence>
<dbReference type="PROSITE" id="PS00324">
    <property type="entry name" value="ASPARTOKINASE"/>
    <property type="match status" value="1"/>
</dbReference>
<protein>
    <recommendedName>
        <fullName evidence="15">Aspartokinase</fullName>
        <ecNumber evidence="15">2.7.2.4</ecNumber>
    </recommendedName>
</protein>
<evidence type="ECO:0000256" key="6">
    <source>
        <dbReference type="ARBA" id="ARBA00022605"/>
    </source>
</evidence>
<keyword evidence="12" id="KW-0457">Lysine biosynthesis</keyword>
<comment type="similarity">
    <text evidence="5 15">Belongs to the aspartokinase family.</text>
</comment>
<feature type="binding site" evidence="14">
    <location>
        <position position="52"/>
    </location>
    <ligand>
        <name>substrate</name>
    </ligand>
</feature>
<comment type="pathway">
    <text evidence="2 16">Amino-acid biosynthesis; L-lysine biosynthesis via DAP pathway; (S)-tetrahydrodipicolinate from L-aspartate: step 1/4.</text>
</comment>
<keyword evidence="6 16" id="KW-0028">Amino-acid biosynthesis</keyword>
<comment type="pathway">
    <text evidence="4 16">Amino-acid biosynthesis; L-threonine biosynthesis; L-threonine from L-aspartate: step 1/5.</text>
</comment>
<evidence type="ECO:0000259" key="17">
    <source>
        <dbReference type="PROSITE" id="PS51671"/>
    </source>
</evidence>
<evidence type="ECO:0000256" key="3">
    <source>
        <dbReference type="ARBA" id="ARBA00004986"/>
    </source>
</evidence>
<dbReference type="NCBIfam" id="NF005155">
    <property type="entry name" value="PRK06635.1-4"/>
    <property type="match status" value="1"/>
</dbReference>
<dbReference type="InterPro" id="IPR045865">
    <property type="entry name" value="ACT-like_dom_sf"/>
</dbReference>
<sequence length="409" mass="43405">MKIIVQKFGGTSVATAEARHKAMEKIIRAKNEGFAPVVVVSAMGRKGQPYATDTLIDLVKSIDKEIEPRELDLLISCGEIISSVVLAHSLKAKGYPAVALTGAQAGILTDDNYGNAQIVNIDPTPIKKYVEEGKIVVVAGFQGCSSNGDVTTLGRGGSDTTATALGAAIKAEFVEIYTDVDGVMTVDPRLEPEANILKDITYKEICEMAYQGAKVIHPRAVEAAMSGHVPIKIKNTFSDAEGTLITDRAAARVITGLAHIADLSQIRVVLSEEAIQMAKVRVFKLMAEAKISLDLINVGSDSLHFVVSSEQAPKALNILQEAGFDARVRAGCAKVSIIGAGMEGVPGVMAKVMESLDKAGINVLQTSDSDITISCLVKEEDMADAVKVLHNAFGLNQQSDGEENSEQIL</sequence>
<evidence type="ECO:0000256" key="1">
    <source>
        <dbReference type="ARBA" id="ARBA00003121"/>
    </source>
</evidence>
<dbReference type="UniPathway" id="UPA00034">
    <property type="reaction ID" value="UER00015"/>
</dbReference>
<gene>
    <name evidence="18" type="ORF">Tfer_1861</name>
</gene>
<comment type="catalytic activity">
    <reaction evidence="13 15">
        <text>L-aspartate + ATP = 4-phospho-L-aspartate + ADP</text>
        <dbReference type="Rhea" id="RHEA:23776"/>
        <dbReference type="ChEBI" id="CHEBI:29991"/>
        <dbReference type="ChEBI" id="CHEBI:30616"/>
        <dbReference type="ChEBI" id="CHEBI:57535"/>
        <dbReference type="ChEBI" id="CHEBI:456216"/>
        <dbReference type="EC" id="2.7.2.4"/>
    </reaction>
</comment>
<feature type="binding site" evidence="14">
    <location>
        <position position="79"/>
    </location>
    <ligand>
        <name>substrate</name>
    </ligand>
</feature>
<evidence type="ECO:0000256" key="4">
    <source>
        <dbReference type="ARBA" id="ARBA00005139"/>
    </source>
</evidence>
<proteinExistence type="inferred from homology"/>
<keyword evidence="10 14" id="KW-0067">ATP-binding</keyword>
<dbReference type="SUPFAM" id="SSF55021">
    <property type="entry name" value="ACT-like"/>
    <property type="match status" value="2"/>
</dbReference>
<dbReference type="NCBIfam" id="TIGR00656">
    <property type="entry name" value="asp_kin_monofn"/>
    <property type="match status" value="1"/>
</dbReference>
<dbReference type="Proteomes" id="UP000037175">
    <property type="component" value="Unassembled WGS sequence"/>
</dbReference>
<evidence type="ECO:0000256" key="13">
    <source>
        <dbReference type="ARBA" id="ARBA00047872"/>
    </source>
</evidence>